<feature type="compositionally biased region" description="Pro residues" evidence="3">
    <location>
        <begin position="89"/>
        <end position="106"/>
    </location>
</feature>
<feature type="compositionally biased region" description="Basic and acidic residues" evidence="3">
    <location>
        <begin position="605"/>
        <end position="622"/>
    </location>
</feature>
<protein>
    <submittedName>
        <fullName evidence="6">U1 snRNP-associated protein usp107</fullName>
    </submittedName>
</protein>
<feature type="compositionally biased region" description="Polar residues" evidence="3">
    <location>
        <begin position="146"/>
        <end position="155"/>
    </location>
</feature>
<feature type="region of interest" description="Disordered" evidence="3">
    <location>
        <begin position="265"/>
        <end position="286"/>
    </location>
</feature>
<organism evidence="6 7">
    <name type="scientific">Aspergillus udagawae</name>
    <dbReference type="NCBI Taxonomy" id="91492"/>
    <lineage>
        <taxon>Eukaryota</taxon>
        <taxon>Fungi</taxon>
        <taxon>Dikarya</taxon>
        <taxon>Ascomycota</taxon>
        <taxon>Pezizomycotina</taxon>
        <taxon>Eurotiomycetes</taxon>
        <taxon>Eurotiomycetidae</taxon>
        <taxon>Eurotiales</taxon>
        <taxon>Aspergillaceae</taxon>
        <taxon>Aspergillus</taxon>
        <taxon>Aspergillus subgen. Fumigati</taxon>
    </lineage>
</organism>
<feature type="region of interest" description="Disordered" evidence="3">
    <location>
        <begin position="605"/>
        <end position="632"/>
    </location>
</feature>
<feature type="compositionally biased region" description="Basic and acidic residues" evidence="3">
    <location>
        <begin position="305"/>
        <end position="324"/>
    </location>
</feature>
<feature type="compositionally biased region" description="Basic and acidic residues" evidence="3">
    <location>
        <begin position="156"/>
        <end position="166"/>
    </location>
</feature>
<dbReference type="GO" id="GO:0006397">
    <property type="term" value="P:mRNA processing"/>
    <property type="evidence" value="ECO:0007669"/>
    <property type="project" value="UniProtKB-KW"/>
</dbReference>
<dbReference type="Pfam" id="PF01480">
    <property type="entry name" value="PWI"/>
    <property type="match status" value="1"/>
</dbReference>
<feature type="region of interest" description="Disordered" evidence="3">
    <location>
        <begin position="66"/>
        <end position="182"/>
    </location>
</feature>
<dbReference type="AlphaFoldDB" id="A0A8H3RL20"/>
<feature type="domain" description="PWI" evidence="5">
    <location>
        <begin position="734"/>
        <end position="827"/>
    </location>
</feature>
<comment type="caution">
    <text evidence="6">The sequence shown here is derived from an EMBL/GenBank/DDBJ whole genome shotgun (WGS) entry which is preliminary data.</text>
</comment>
<dbReference type="SUPFAM" id="SSF101233">
    <property type="entry name" value="PWI domain"/>
    <property type="match status" value="1"/>
</dbReference>
<gene>
    <name evidence="6" type="ORF">IFM46972_02575</name>
</gene>
<evidence type="ECO:0000313" key="6">
    <source>
        <dbReference type="EMBL" id="GFF29236.1"/>
    </source>
</evidence>
<dbReference type="InterPro" id="IPR000504">
    <property type="entry name" value="RRM_dom"/>
</dbReference>
<keyword evidence="1" id="KW-0507">mRNA processing</keyword>
<dbReference type="SMART" id="SM00311">
    <property type="entry name" value="PWI"/>
    <property type="match status" value="1"/>
</dbReference>
<dbReference type="GO" id="GO:0003729">
    <property type="term" value="F:mRNA binding"/>
    <property type="evidence" value="ECO:0007669"/>
    <property type="project" value="TreeGrafter"/>
</dbReference>
<feature type="region of interest" description="Disordered" evidence="3">
    <location>
        <begin position="494"/>
        <end position="570"/>
    </location>
</feature>
<feature type="compositionally biased region" description="Pro residues" evidence="3">
    <location>
        <begin position="120"/>
        <end position="131"/>
    </location>
</feature>
<feature type="compositionally biased region" description="Acidic residues" evidence="3">
    <location>
        <begin position="500"/>
        <end position="511"/>
    </location>
</feature>
<dbReference type="InterPro" id="IPR052768">
    <property type="entry name" value="RBM25"/>
</dbReference>
<evidence type="ECO:0000256" key="1">
    <source>
        <dbReference type="ARBA" id="ARBA00022664"/>
    </source>
</evidence>
<evidence type="ECO:0000259" key="5">
    <source>
        <dbReference type="PROSITE" id="PS51025"/>
    </source>
</evidence>
<dbReference type="GO" id="GO:0005681">
    <property type="term" value="C:spliceosomal complex"/>
    <property type="evidence" value="ECO:0007669"/>
    <property type="project" value="TreeGrafter"/>
</dbReference>
<feature type="non-terminal residue" evidence="6">
    <location>
        <position position="1"/>
    </location>
</feature>
<keyword evidence="2" id="KW-0694">RNA-binding</keyword>
<dbReference type="Proteomes" id="UP000465221">
    <property type="component" value="Unassembled WGS sequence"/>
</dbReference>
<name>A0A8H3RL20_9EURO</name>
<dbReference type="Gene3D" id="1.20.1390.10">
    <property type="entry name" value="PWI domain"/>
    <property type="match status" value="1"/>
</dbReference>
<dbReference type="EMBL" id="BLKC01000012">
    <property type="protein sequence ID" value="GFF29236.1"/>
    <property type="molecule type" value="Genomic_DNA"/>
</dbReference>
<dbReference type="InterPro" id="IPR036483">
    <property type="entry name" value="PWI_dom_sf"/>
</dbReference>
<evidence type="ECO:0000259" key="4">
    <source>
        <dbReference type="PROSITE" id="PS50102"/>
    </source>
</evidence>
<dbReference type="PROSITE" id="PS50102">
    <property type="entry name" value="RRM"/>
    <property type="match status" value="1"/>
</dbReference>
<dbReference type="InterPro" id="IPR002483">
    <property type="entry name" value="PWI_dom"/>
</dbReference>
<proteinExistence type="predicted"/>
<dbReference type="PANTHER" id="PTHR18806">
    <property type="entry name" value="RBM25 PROTEIN"/>
    <property type="match status" value="1"/>
</dbReference>
<evidence type="ECO:0000256" key="2">
    <source>
        <dbReference type="PROSITE-ProRule" id="PRU00176"/>
    </source>
</evidence>
<reference evidence="6 7" key="1">
    <citation type="submission" date="2020-01" db="EMBL/GenBank/DDBJ databases">
        <title>Draft genome sequence of Aspergillus udagawae IFM 46972.</title>
        <authorList>
            <person name="Takahashi H."/>
            <person name="Yaguchi T."/>
        </authorList>
    </citation>
    <scope>NUCLEOTIDE SEQUENCE [LARGE SCALE GENOMIC DNA]</scope>
    <source>
        <strain evidence="6 7">IFM 46972</strain>
    </source>
</reference>
<evidence type="ECO:0000256" key="3">
    <source>
        <dbReference type="SAM" id="MobiDB-lite"/>
    </source>
</evidence>
<feature type="region of interest" description="Disordered" evidence="3">
    <location>
        <begin position="413"/>
        <end position="474"/>
    </location>
</feature>
<accession>A0A8H3RL20</accession>
<dbReference type="SUPFAM" id="SSF54928">
    <property type="entry name" value="RNA-binding domain, RBD"/>
    <property type="match status" value="1"/>
</dbReference>
<feature type="region of interest" description="Disordered" evidence="3">
    <location>
        <begin position="302"/>
        <end position="371"/>
    </location>
</feature>
<feature type="compositionally biased region" description="Basic and acidic residues" evidence="3">
    <location>
        <begin position="512"/>
        <end position="570"/>
    </location>
</feature>
<feature type="compositionally biased region" description="Basic and acidic residues" evidence="3">
    <location>
        <begin position="413"/>
        <end position="424"/>
    </location>
</feature>
<dbReference type="PROSITE" id="PS51025">
    <property type="entry name" value="PWI"/>
    <property type="match status" value="1"/>
</dbReference>
<dbReference type="InterPro" id="IPR035979">
    <property type="entry name" value="RBD_domain_sf"/>
</dbReference>
<dbReference type="InterPro" id="IPR034268">
    <property type="entry name" value="RBM25_RRM"/>
</dbReference>
<dbReference type="PANTHER" id="PTHR18806:SF4">
    <property type="entry name" value="RNA-BINDING PROTEIN 25"/>
    <property type="match status" value="1"/>
</dbReference>
<dbReference type="CDD" id="cd12446">
    <property type="entry name" value="RRM_RBM25"/>
    <property type="match status" value="1"/>
</dbReference>
<evidence type="ECO:0000313" key="7">
    <source>
        <dbReference type="Proteomes" id="UP000465221"/>
    </source>
</evidence>
<sequence length="827" mass="92154">SQDGPHKKGQCPKRKCTDHTAFTTDFIASFSKPTPTLMAGALDLLLRPAFSAIICCSFPVRRYQSGETSRDVQSLPKPPDYGAYGAPPGMAPPPGMAAPGTAPPPGMQQANMPQPGRPAGFPPNFQPPPNMPNINFSAPVIRLGTSGPTKSATPDTSKERGGEAPGRRAGLGSTSFESQRQNVRDAMMQLQPPTREEIVRTIFVGGITEGAGGDEGIEKILRSAGNLRRWIRATDADDKPCKFGFAEYEDPESLGTAVEILKDVEVPVKRQTPSEEGNKKEQEVEKSRLLVVVDDSSLSYLEQYENSRGEQDPAERQARLDAARSKLANVLSELFHPTSPTRKEDASAVDREGDTAMKDAEGADGTSAEVVTIPITIEDELSDIPPEMRETVAKEIAAFRERSNRRDIERLKREEELESMERARNAGPRLNRLASPPPTAPSGPAAGANGVPLGPRDRGMPNAPSGPKGFGVQIPKDYQKGVSFVNGGAINGATMVYTDRDDEDTDASDEELERRRQEKREAELEKQFLDQERRWLNRERSRTAALEREKKRDKEEEAKAQEIRDEADRRYREWNDDIEASRKVDDYYADRGAWLRSRAAFRAREISNDEADRAAEERERARSAQQREQARGMADDFLARQAEELEARTQAPREPQRFKLSLGAAAQKAQAATTRRTVAEVEGLLEDEEEPQTTARRPLIPIKFDSAAEAAGLSDEERAQAARQLAAEIPTDKEGLWKWDVKWEFVDESVVREQLKPFVEKKIVEYLGVQEQMLVDVVEEHVRKHGHPQELVEQLEEALDEEAEVLVRKLWRMIIFFSESEKRGLSA</sequence>
<feature type="domain" description="RRM" evidence="4">
    <location>
        <begin position="200"/>
        <end position="289"/>
    </location>
</feature>
<feature type="compositionally biased region" description="Basic and acidic residues" evidence="3">
    <location>
        <begin position="341"/>
        <end position="361"/>
    </location>
</feature>